<dbReference type="PROSITE" id="PS51000">
    <property type="entry name" value="HTH_DEOR_2"/>
    <property type="match status" value="1"/>
</dbReference>
<reference evidence="5 6" key="1">
    <citation type="journal article" date="2023" name="Microbiol. Spectr.">
        <title>Symbiosis of Carpenter Bees with Uncharacterized Lactic Acid Bacteria Showing NAD Auxotrophy.</title>
        <authorList>
            <person name="Kawasaki S."/>
            <person name="Ozawa K."/>
            <person name="Mori T."/>
            <person name="Yamamoto A."/>
            <person name="Ito M."/>
            <person name="Ohkuma M."/>
            <person name="Sakamoto M."/>
            <person name="Matsutani M."/>
        </authorList>
    </citation>
    <scope>NUCLEOTIDE SEQUENCE [LARGE SCALE GENOMIC DNA]</scope>
    <source>
        <strain evidence="5 6">Kim32-2</strain>
    </source>
</reference>
<dbReference type="InterPro" id="IPR036388">
    <property type="entry name" value="WH-like_DNA-bd_sf"/>
</dbReference>
<keyword evidence="2" id="KW-0238">DNA-binding</keyword>
<dbReference type="InterPro" id="IPR050313">
    <property type="entry name" value="Carb_Metab_HTH_regulators"/>
</dbReference>
<name>A0ABM8BIY6_9LACO</name>
<dbReference type="InterPro" id="IPR001034">
    <property type="entry name" value="DeoR_HTH"/>
</dbReference>
<feature type="domain" description="HTH deoR-type" evidence="4">
    <location>
        <begin position="3"/>
        <end position="58"/>
    </location>
</feature>
<protein>
    <submittedName>
        <fullName evidence="5">DeoR family transcriptional regulator</fullName>
    </submittedName>
</protein>
<keyword evidence="6" id="KW-1185">Reference proteome</keyword>
<dbReference type="EMBL" id="AP026803">
    <property type="protein sequence ID" value="BDR61075.1"/>
    <property type="molecule type" value="Genomic_DNA"/>
</dbReference>
<dbReference type="InterPro" id="IPR018356">
    <property type="entry name" value="Tscrpt_reg_HTH_DeoR_CS"/>
</dbReference>
<evidence type="ECO:0000256" key="1">
    <source>
        <dbReference type="ARBA" id="ARBA00023015"/>
    </source>
</evidence>
<dbReference type="PANTHER" id="PTHR30363:SF56">
    <property type="entry name" value="TRANSCRIPTIONAL REGULATOR, DEOR FAMILY"/>
    <property type="match status" value="1"/>
</dbReference>
<evidence type="ECO:0000259" key="4">
    <source>
        <dbReference type="PROSITE" id="PS51000"/>
    </source>
</evidence>
<evidence type="ECO:0000313" key="5">
    <source>
        <dbReference type="EMBL" id="BDR61075.1"/>
    </source>
</evidence>
<dbReference type="InterPro" id="IPR014036">
    <property type="entry name" value="DeoR-like_C"/>
</dbReference>
<evidence type="ECO:0000256" key="2">
    <source>
        <dbReference type="ARBA" id="ARBA00023125"/>
    </source>
</evidence>
<dbReference type="InterPro" id="IPR036390">
    <property type="entry name" value="WH_DNA-bd_sf"/>
</dbReference>
<dbReference type="SMART" id="SM00420">
    <property type="entry name" value="HTH_DEOR"/>
    <property type="match status" value="1"/>
</dbReference>
<dbReference type="Pfam" id="PF08220">
    <property type="entry name" value="HTH_DeoR"/>
    <property type="match status" value="1"/>
</dbReference>
<dbReference type="InterPro" id="IPR037171">
    <property type="entry name" value="NagB/RpiA_transferase-like"/>
</dbReference>
<dbReference type="PANTHER" id="PTHR30363">
    <property type="entry name" value="HTH-TYPE TRANSCRIPTIONAL REGULATOR SRLR-RELATED"/>
    <property type="match status" value="1"/>
</dbReference>
<dbReference type="SMART" id="SM01134">
    <property type="entry name" value="DeoRC"/>
    <property type="match status" value="1"/>
</dbReference>
<gene>
    <name evidence="5" type="primary">fruR</name>
    <name evidence="5" type="ORF">KIM322_13360</name>
</gene>
<dbReference type="PROSITE" id="PS00894">
    <property type="entry name" value="HTH_DEOR_1"/>
    <property type="match status" value="1"/>
</dbReference>
<dbReference type="PRINTS" id="PR00037">
    <property type="entry name" value="HTHLACR"/>
</dbReference>
<dbReference type="Gene3D" id="3.40.50.1360">
    <property type="match status" value="1"/>
</dbReference>
<keyword evidence="1" id="KW-0805">Transcription regulation</keyword>
<accession>A0ABM8BIY6</accession>
<dbReference type="RefSeq" id="WP_317637308.1">
    <property type="nucleotide sequence ID" value="NZ_AP026803.1"/>
</dbReference>
<proteinExistence type="predicted"/>
<sequence>MLTPERQKLIENYVNQHELCRVSDLCTIAATSESTIRRDLIQMEKKGQLKRIHGGAQSVKNFTHDVSQHIRFTMNHDEKIRIARYAVQQYVHEDDYIFIDAGTTAYEMVPFLATMQGVTVVTNGLETALGALNHGINTMLLGGQIKEDTHAVVGQFALEQLQGMNFAASFVGANGIDYQGDLTTPDPEEAAIKKLEIARSNHTYVLTDASKLGERNFAVFGNVSQVTVITTALAARQKDLLPAEADLKEVID</sequence>
<evidence type="ECO:0000313" key="6">
    <source>
        <dbReference type="Proteomes" id="UP001321741"/>
    </source>
</evidence>
<dbReference type="Pfam" id="PF00455">
    <property type="entry name" value="DeoRC"/>
    <property type="match status" value="1"/>
</dbReference>
<evidence type="ECO:0000256" key="3">
    <source>
        <dbReference type="ARBA" id="ARBA00023163"/>
    </source>
</evidence>
<organism evidence="5 6">
    <name type="scientific">Lactobacillus xylocopicola</name>
    <dbReference type="NCBI Taxonomy" id="2976676"/>
    <lineage>
        <taxon>Bacteria</taxon>
        <taxon>Bacillati</taxon>
        <taxon>Bacillota</taxon>
        <taxon>Bacilli</taxon>
        <taxon>Lactobacillales</taxon>
        <taxon>Lactobacillaceae</taxon>
        <taxon>Lactobacillus</taxon>
    </lineage>
</organism>
<keyword evidence="3" id="KW-0804">Transcription</keyword>
<dbReference type="SUPFAM" id="SSF100950">
    <property type="entry name" value="NagB/RpiA/CoA transferase-like"/>
    <property type="match status" value="1"/>
</dbReference>
<dbReference type="Proteomes" id="UP001321741">
    <property type="component" value="Chromosome"/>
</dbReference>
<dbReference type="SUPFAM" id="SSF46785">
    <property type="entry name" value="Winged helix' DNA-binding domain"/>
    <property type="match status" value="1"/>
</dbReference>
<dbReference type="Gene3D" id="1.10.10.10">
    <property type="entry name" value="Winged helix-like DNA-binding domain superfamily/Winged helix DNA-binding domain"/>
    <property type="match status" value="1"/>
</dbReference>